<dbReference type="EMBL" id="CP049869">
    <property type="protein sequence ID" value="QIK78981.1"/>
    <property type="molecule type" value="Genomic_DNA"/>
</dbReference>
<dbReference type="AlphaFoldDB" id="A0A6G7YQG4"/>
<sequence length="121" mass="13465">MISRLTLAASTALLCAVPATSQPLPPQAAIHHANNGGIRDWYASNDAGLYLRDRTNRWYYAQFTHRCPGVLDGMTVLFDTHGDHRFDRSSTVRTKTMTCAVRSLVRTQAPAEKGGRHNNIR</sequence>
<feature type="signal peptide" evidence="1">
    <location>
        <begin position="1"/>
        <end position="21"/>
    </location>
</feature>
<dbReference type="KEGG" id="spii:G7077_08805"/>
<keyword evidence="3" id="KW-1185">Reference proteome</keyword>
<dbReference type="RefSeq" id="WP_166411372.1">
    <property type="nucleotide sequence ID" value="NZ_CP049869.1"/>
</dbReference>
<reference evidence="2 3" key="1">
    <citation type="submission" date="2020-03" db="EMBL/GenBank/DDBJ databases">
        <title>Sphingomonas sp. nov., isolated from fish.</title>
        <authorList>
            <person name="Hyun D.-W."/>
            <person name="Bae J.-W."/>
        </authorList>
    </citation>
    <scope>NUCLEOTIDE SEQUENCE [LARGE SCALE GENOMIC DNA]</scope>
    <source>
        <strain evidence="2 3">HDW15B</strain>
    </source>
</reference>
<evidence type="ECO:0000313" key="2">
    <source>
        <dbReference type="EMBL" id="QIK78981.1"/>
    </source>
</evidence>
<accession>A0A6G7YQG4</accession>
<gene>
    <name evidence="2" type="ORF">G7077_08805</name>
</gene>
<keyword evidence="1" id="KW-0732">Signal</keyword>
<name>A0A6G7YQG4_9SPHN</name>
<evidence type="ECO:0000256" key="1">
    <source>
        <dbReference type="SAM" id="SignalP"/>
    </source>
</evidence>
<dbReference type="Pfam" id="PF20101">
    <property type="entry name" value="DUF6491"/>
    <property type="match status" value="1"/>
</dbReference>
<evidence type="ECO:0000313" key="3">
    <source>
        <dbReference type="Proteomes" id="UP000503222"/>
    </source>
</evidence>
<protein>
    <submittedName>
        <fullName evidence="2">Uncharacterized protein</fullName>
    </submittedName>
</protein>
<dbReference type="Proteomes" id="UP000503222">
    <property type="component" value="Chromosome"/>
</dbReference>
<organism evidence="2 3">
    <name type="scientific">Sphingomonas piscis</name>
    <dbReference type="NCBI Taxonomy" id="2714943"/>
    <lineage>
        <taxon>Bacteria</taxon>
        <taxon>Pseudomonadati</taxon>
        <taxon>Pseudomonadota</taxon>
        <taxon>Alphaproteobacteria</taxon>
        <taxon>Sphingomonadales</taxon>
        <taxon>Sphingomonadaceae</taxon>
        <taxon>Sphingomonas</taxon>
    </lineage>
</organism>
<feature type="chain" id="PRO_5026273714" evidence="1">
    <location>
        <begin position="22"/>
        <end position="121"/>
    </location>
</feature>
<proteinExistence type="predicted"/>
<dbReference type="InterPro" id="IPR045500">
    <property type="entry name" value="DUF6491"/>
</dbReference>